<sequence length="132" mass="14262">MDEQRRCFKSFVTSSRKKGRSAGREATMEDRKPTLLTSKMLQYDWASAPGGIGGGAFGVWARIRSGQHPISDPLPGATPPPCRGAIPYRECPLWPGSILQSLQPIVPSIHAAPGFDQGFKAAPESRQGCSPR</sequence>
<accession>A0A0J6YQ78</accession>
<proteinExistence type="predicted"/>
<evidence type="ECO:0000313" key="2">
    <source>
        <dbReference type="EMBL" id="KMP09374.1"/>
    </source>
</evidence>
<dbReference type="AlphaFoldDB" id="A0A0J6YQ78"/>
<feature type="compositionally biased region" description="Basic and acidic residues" evidence="1">
    <location>
        <begin position="22"/>
        <end position="32"/>
    </location>
</feature>
<name>A0A0J6YQ78_COCIT</name>
<feature type="region of interest" description="Disordered" evidence="1">
    <location>
        <begin position="1"/>
        <end position="32"/>
    </location>
</feature>
<dbReference type="EMBL" id="DS028099">
    <property type="protein sequence ID" value="KMP09374.1"/>
    <property type="molecule type" value="Genomic_DNA"/>
</dbReference>
<dbReference type="Proteomes" id="UP000054565">
    <property type="component" value="Unassembled WGS sequence"/>
</dbReference>
<reference evidence="3" key="1">
    <citation type="journal article" date="2010" name="Genome Res.">
        <title>Population genomic sequencing of Coccidioides fungi reveals recent hybridization and transposon control.</title>
        <authorList>
            <person name="Neafsey D.E."/>
            <person name="Barker B.M."/>
            <person name="Sharpton T.J."/>
            <person name="Stajich J.E."/>
            <person name="Park D.J."/>
            <person name="Whiston E."/>
            <person name="Hung C.-Y."/>
            <person name="McMahan C."/>
            <person name="White J."/>
            <person name="Sykes S."/>
            <person name="Heiman D."/>
            <person name="Young S."/>
            <person name="Zeng Q."/>
            <person name="Abouelleil A."/>
            <person name="Aftuck L."/>
            <person name="Bessette D."/>
            <person name="Brown A."/>
            <person name="FitzGerald M."/>
            <person name="Lui A."/>
            <person name="Macdonald J.P."/>
            <person name="Priest M."/>
            <person name="Orbach M.J."/>
            <person name="Galgiani J.N."/>
            <person name="Kirkland T.N."/>
            <person name="Cole G.T."/>
            <person name="Birren B.W."/>
            <person name="Henn M.R."/>
            <person name="Taylor J.W."/>
            <person name="Rounsley S.D."/>
        </authorList>
    </citation>
    <scope>NUCLEOTIDE SEQUENCE [LARGE SCALE GENOMIC DNA]</scope>
    <source>
        <strain evidence="3">RMSCC 2394</strain>
    </source>
</reference>
<protein>
    <submittedName>
        <fullName evidence="2">Uncharacterized protein</fullName>
    </submittedName>
</protein>
<gene>
    <name evidence="2" type="ORF">CIRG_09544</name>
</gene>
<evidence type="ECO:0000313" key="3">
    <source>
        <dbReference type="Proteomes" id="UP000054565"/>
    </source>
</evidence>
<organism evidence="2 3">
    <name type="scientific">Coccidioides immitis RMSCC 2394</name>
    <dbReference type="NCBI Taxonomy" id="404692"/>
    <lineage>
        <taxon>Eukaryota</taxon>
        <taxon>Fungi</taxon>
        <taxon>Dikarya</taxon>
        <taxon>Ascomycota</taxon>
        <taxon>Pezizomycotina</taxon>
        <taxon>Eurotiomycetes</taxon>
        <taxon>Eurotiomycetidae</taxon>
        <taxon>Onygenales</taxon>
        <taxon>Onygenaceae</taxon>
        <taxon>Coccidioides</taxon>
    </lineage>
</organism>
<evidence type="ECO:0000256" key="1">
    <source>
        <dbReference type="SAM" id="MobiDB-lite"/>
    </source>
</evidence>